<organism evidence="2 3">
    <name type="scientific">Slackia exigua (strain ATCC 700122 / DSM 15923 / CIP 105133 / JCM 11022 / KCTC 5966 / S-7)</name>
    <dbReference type="NCBI Taxonomy" id="649764"/>
    <lineage>
        <taxon>Bacteria</taxon>
        <taxon>Bacillati</taxon>
        <taxon>Actinomycetota</taxon>
        <taxon>Coriobacteriia</taxon>
        <taxon>Eggerthellales</taxon>
        <taxon>Eggerthellaceae</taxon>
        <taxon>Slackia</taxon>
    </lineage>
</organism>
<dbReference type="InterPro" id="IPR035965">
    <property type="entry name" value="PAS-like_dom_sf"/>
</dbReference>
<dbReference type="EMBL" id="ACUX02000006">
    <property type="protein sequence ID" value="EEZ61297.1"/>
    <property type="molecule type" value="Genomic_DNA"/>
</dbReference>
<reference evidence="2" key="1">
    <citation type="submission" date="2009-10" db="EMBL/GenBank/DDBJ databases">
        <authorList>
            <person name="Weinstock G."/>
            <person name="Sodergren E."/>
            <person name="Clifton S."/>
            <person name="Fulton L."/>
            <person name="Fulton B."/>
            <person name="Courtney L."/>
            <person name="Fronick C."/>
            <person name="Harrison M."/>
            <person name="Strong C."/>
            <person name="Farmer C."/>
            <person name="Delahaunty K."/>
            <person name="Markovic C."/>
            <person name="Hall O."/>
            <person name="Minx P."/>
            <person name="Tomlinson C."/>
            <person name="Mitreva M."/>
            <person name="Nelson J."/>
            <person name="Hou S."/>
            <person name="Wollam A."/>
            <person name="Pepin K.H."/>
            <person name="Johnson M."/>
            <person name="Bhonagiri V."/>
            <person name="Nash W.E."/>
            <person name="Warren W."/>
            <person name="Chinwalla A."/>
            <person name="Mardis E.R."/>
            <person name="Wilson R.K."/>
        </authorList>
    </citation>
    <scope>NUCLEOTIDE SEQUENCE [LARGE SCALE GENOMIC DNA]</scope>
    <source>
        <strain evidence="2">ATCC 700122</strain>
    </source>
</reference>
<dbReference type="Proteomes" id="UP000006001">
    <property type="component" value="Unassembled WGS sequence"/>
</dbReference>
<proteinExistence type="predicted"/>
<dbReference type="Gene3D" id="1.20.120.520">
    <property type="entry name" value="nmb1532 protein domain like"/>
    <property type="match status" value="1"/>
</dbReference>
<name>D0WFN4_SLAES</name>
<dbReference type="Pfam" id="PF01814">
    <property type="entry name" value="Hemerythrin"/>
    <property type="match status" value="1"/>
</dbReference>
<dbReference type="GO" id="GO:0005886">
    <property type="term" value="C:plasma membrane"/>
    <property type="evidence" value="ECO:0007669"/>
    <property type="project" value="TreeGrafter"/>
</dbReference>
<dbReference type="AlphaFoldDB" id="D0WFN4"/>
<evidence type="ECO:0000313" key="3">
    <source>
        <dbReference type="Proteomes" id="UP000006001"/>
    </source>
</evidence>
<accession>D0WFN4</accession>
<dbReference type="OrthoDB" id="9769774at2"/>
<dbReference type="PANTHER" id="PTHR39966">
    <property type="entry name" value="BLL2471 PROTEIN-RELATED"/>
    <property type="match status" value="1"/>
</dbReference>
<dbReference type="eggNOG" id="COG2461">
    <property type="taxonomic scope" value="Bacteria"/>
</dbReference>
<dbReference type="SUPFAM" id="SSF55785">
    <property type="entry name" value="PYP-like sensor domain (PAS domain)"/>
    <property type="match status" value="1"/>
</dbReference>
<evidence type="ECO:0000259" key="1">
    <source>
        <dbReference type="Pfam" id="PF01814"/>
    </source>
</evidence>
<feature type="domain" description="Hemerythrin-like" evidence="1">
    <location>
        <begin position="95"/>
        <end position="213"/>
    </location>
</feature>
<dbReference type="RefSeq" id="WP_006361879.1">
    <property type="nucleotide sequence ID" value="NZ_GG700630.1"/>
</dbReference>
<dbReference type="GeneID" id="85007243"/>
<gene>
    <name evidence="2" type="ORF">HMPREF0762_00633</name>
</gene>
<evidence type="ECO:0000313" key="2">
    <source>
        <dbReference type="EMBL" id="EEZ61297.1"/>
    </source>
</evidence>
<sequence>MEDMKKHLGQVDVAKVKLMVRVEEDYENGKLSFDEARATLEERVGSCTPAEIALAEQMFTEEDPDQCRKEDIQGKLALFEGILQTGMEGLPADHPLSRYMQENEACKKILLEIEDLVQYPLIKNQWIELYDRLMQVKRHLSRKQMQLYPVLEQKGFTRPTTTMWTLDDYVRDEIRDARALLDADDDDAFIARQQTIVADLRDLMAKEESILFPTSLKMITPEEFEAMKSGDAEIGYAWLDLDVDHRALEREQKAASSPDATFVDELAALLGKHGIAAGPDAELDMKTGKLTLSQVNLMLQNLPLDISFVDEHEIVKFYSDTDHRIFPRSKNVIGRDVKNCHPRASVHIVQEIVEKFRAGEEDEVDFWINKPGAFIYIYYKAVRDEDGTFCGVLEMMQDCTRIRSLEDSRTLLTWGSEK</sequence>
<protein>
    <submittedName>
        <fullName evidence="2">Hemerythrin HHE cation binding domain protein</fullName>
    </submittedName>
</protein>
<dbReference type="Pfam" id="PF13596">
    <property type="entry name" value="PAS_10"/>
    <property type="match status" value="1"/>
</dbReference>
<dbReference type="InterPro" id="IPR012312">
    <property type="entry name" value="Hemerythrin-like"/>
</dbReference>
<keyword evidence="3" id="KW-1185">Reference proteome</keyword>
<dbReference type="STRING" id="649764.HMPREF0762_00633"/>
<dbReference type="Gene3D" id="3.30.450.20">
    <property type="entry name" value="PAS domain"/>
    <property type="match status" value="1"/>
</dbReference>
<dbReference type="HOGENOM" id="CLU_026706_1_0_11"/>
<dbReference type="PANTHER" id="PTHR39966:SF3">
    <property type="entry name" value="DUF438 DOMAIN-CONTAINING PROTEIN"/>
    <property type="match status" value="1"/>
</dbReference>
<comment type="caution">
    <text evidence="2">The sequence shown here is derived from an EMBL/GenBank/DDBJ whole genome shotgun (WGS) entry which is preliminary data.</text>
</comment>